<keyword evidence="2" id="KW-0812">Transmembrane</keyword>
<evidence type="ECO:0000256" key="2">
    <source>
        <dbReference type="SAM" id="Phobius"/>
    </source>
</evidence>
<proteinExistence type="predicted"/>
<evidence type="ECO:0000313" key="3">
    <source>
        <dbReference type="EMBL" id="MBC5733012.1"/>
    </source>
</evidence>
<accession>A0A8J6IZZ4</accession>
<keyword evidence="2" id="KW-1133">Transmembrane helix</keyword>
<dbReference type="RefSeq" id="WP_186906908.1">
    <property type="nucleotide sequence ID" value="NZ_JACOPP010000004.1"/>
</dbReference>
<organism evidence="3 4">
    <name type="scientific">Lawsonibacter hominis</name>
    <dbReference type="NCBI Taxonomy" id="2763053"/>
    <lineage>
        <taxon>Bacteria</taxon>
        <taxon>Bacillati</taxon>
        <taxon>Bacillota</taxon>
        <taxon>Clostridia</taxon>
        <taxon>Eubacteriales</taxon>
        <taxon>Oscillospiraceae</taxon>
        <taxon>Lawsonibacter</taxon>
    </lineage>
</organism>
<name>A0A8J6IZZ4_9FIRM</name>
<keyword evidence="2" id="KW-0472">Membrane</keyword>
<feature type="transmembrane region" description="Helical" evidence="2">
    <location>
        <begin position="6"/>
        <end position="22"/>
    </location>
</feature>
<reference evidence="3" key="1">
    <citation type="submission" date="2020-08" db="EMBL/GenBank/DDBJ databases">
        <title>Genome public.</title>
        <authorList>
            <person name="Liu C."/>
            <person name="Sun Q."/>
        </authorList>
    </citation>
    <scope>NUCLEOTIDE SEQUENCE</scope>
    <source>
        <strain evidence="3">NSJ-51</strain>
    </source>
</reference>
<feature type="region of interest" description="Disordered" evidence="1">
    <location>
        <begin position="168"/>
        <end position="197"/>
    </location>
</feature>
<evidence type="ECO:0000313" key="4">
    <source>
        <dbReference type="Proteomes" id="UP000661435"/>
    </source>
</evidence>
<dbReference type="Proteomes" id="UP000661435">
    <property type="component" value="Unassembled WGS sequence"/>
</dbReference>
<comment type="caution">
    <text evidence="3">The sequence shown here is derived from an EMBL/GenBank/DDBJ whole genome shotgun (WGS) entry which is preliminary data.</text>
</comment>
<dbReference type="AlphaFoldDB" id="A0A8J6IZZ4"/>
<evidence type="ECO:0000256" key="1">
    <source>
        <dbReference type="SAM" id="MobiDB-lite"/>
    </source>
</evidence>
<feature type="transmembrane region" description="Helical" evidence="2">
    <location>
        <begin position="29"/>
        <end position="50"/>
    </location>
</feature>
<keyword evidence="4" id="KW-1185">Reference proteome</keyword>
<sequence length="335" mass="35972">MLHRRVAYAAALAAALLFQIFFKGWFSAFLLALVVLFPVLALALSLPAILSCALELSPCVLAVERGGAARFQVRLRNPAGLPLSLLRVRLSYVNQLTGQTETLRREVRGASRGAAFSLDADTAHCGRLVCTVTRLSICDLLGLCSLPRPVSGQAELLVLPVPASLEIPPELTGEQDRGKRLRPRPGGGPGEDYDLRAYRPGDPMKSVHWKLSTKRDELVVREVLEPCRAELILSFDHFGTPETLDAVLDRLCALSRALLERERPHRIQWADPVSGAVEDHSVEDARGLCAALAAACSAPAPETGRSILDGALCVQSAGGRHIHVTAHGLKGGAAV</sequence>
<gene>
    <name evidence="3" type="ORF">H8S57_04630</name>
</gene>
<dbReference type="PANTHER" id="PTHR34351">
    <property type="entry name" value="SLR1927 PROTEIN-RELATED"/>
    <property type="match status" value="1"/>
</dbReference>
<protein>
    <submittedName>
        <fullName evidence="3">DUF58 domain-containing protein</fullName>
    </submittedName>
</protein>
<dbReference type="EMBL" id="JACOPP010000004">
    <property type="protein sequence ID" value="MBC5733012.1"/>
    <property type="molecule type" value="Genomic_DNA"/>
</dbReference>